<evidence type="ECO:0000313" key="2">
    <source>
        <dbReference type="Proteomes" id="UP000199347"/>
    </source>
</evidence>
<dbReference type="RefSeq" id="WP_092816076.1">
    <property type="nucleotide sequence ID" value="NZ_FMVW01000010.1"/>
</dbReference>
<dbReference type="Proteomes" id="UP000199347">
    <property type="component" value="Unassembled WGS sequence"/>
</dbReference>
<dbReference type="EMBL" id="FMVW01000010">
    <property type="protein sequence ID" value="SCZ45310.1"/>
    <property type="molecule type" value="Genomic_DNA"/>
</dbReference>
<sequence>MSDDLTVLEAALDAFGTAPTLEEMPRRTLADKGIDGPTAAHVIEEVHTPFNLAYLTFTTGSSAFQNIVGVVHGEISGRCAVARTLFERLGSGPGARMLVSYPPLVNVFSAEALRQCGVEWSFLKRSSRDAFLVAACREKPSIILGESSFLRASLEQAGPLGLKNELPEGAILLTAGTPLDEGLLPVAERFGYTVHDLYGCQEFGWLTLDGVPLRDDISLVASPRGPSYRELVVGGLPMGDSFIVSQSGHVCDRAGEIITYRRERTYPEYEVVVTHTTAMAAETVEKAARTILRIKGRVVKVAPDVVVGAPATRLKLIPGLPLGDAAAQAGVEIVGPEKTRLFDVLVEAQANLQKTAKADPAWIKRR</sequence>
<keyword evidence="2" id="KW-1185">Reference proteome</keyword>
<accession>A0A1G5P8I3</accession>
<dbReference type="SUPFAM" id="SSF56801">
    <property type="entry name" value="Acetyl-CoA synthetase-like"/>
    <property type="match status" value="1"/>
</dbReference>
<dbReference type="AlphaFoldDB" id="A0A1G5P8I3"/>
<dbReference type="Gene3D" id="3.40.50.12780">
    <property type="entry name" value="N-terminal domain of ligase-like"/>
    <property type="match status" value="1"/>
</dbReference>
<reference evidence="1 2" key="1">
    <citation type="submission" date="2016-10" db="EMBL/GenBank/DDBJ databases">
        <authorList>
            <person name="de Groot N.N."/>
        </authorList>
    </citation>
    <scope>NUCLEOTIDE SEQUENCE [LARGE SCALE GENOMIC DNA]</scope>
    <source>
        <strain evidence="1 2">DSM 2698</strain>
    </source>
</reference>
<evidence type="ECO:0000313" key="1">
    <source>
        <dbReference type="EMBL" id="SCZ45310.1"/>
    </source>
</evidence>
<dbReference type="InterPro" id="IPR042099">
    <property type="entry name" value="ANL_N_sf"/>
</dbReference>
<dbReference type="OrthoDB" id="2087814at2"/>
<organism evidence="1 2">
    <name type="scientific">Afifella marina DSM 2698</name>
    <dbReference type="NCBI Taxonomy" id="1120955"/>
    <lineage>
        <taxon>Bacteria</taxon>
        <taxon>Pseudomonadati</taxon>
        <taxon>Pseudomonadota</taxon>
        <taxon>Alphaproteobacteria</taxon>
        <taxon>Hyphomicrobiales</taxon>
        <taxon>Afifellaceae</taxon>
        <taxon>Afifella</taxon>
    </lineage>
</organism>
<proteinExistence type="predicted"/>
<protein>
    <submittedName>
        <fullName evidence="1">AMP-binding enzyme</fullName>
    </submittedName>
</protein>
<gene>
    <name evidence="1" type="ORF">SAMN03080610_03393</name>
</gene>
<name>A0A1G5P8I3_AFIMA</name>
<dbReference type="STRING" id="1120955.SAMN03080610_03393"/>